<evidence type="ECO:0000256" key="1">
    <source>
        <dbReference type="SAM" id="Phobius"/>
    </source>
</evidence>
<protein>
    <submittedName>
        <fullName evidence="2">Uncharacterized protein</fullName>
    </submittedName>
</protein>
<sequence length="63" mass="6938">MAPGFLFLGSLFYLTAVVVVVYSVAQEPFAPVRHLVRQAMRRAAKLLGVLAALMVVVFFLSRV</sequence>
<feature type="transmembrane region" description="Helical" evidence="1">
    <location>
        <begin position="6"/>
        <end position="25"/>
    </location>
</feature>
<organism evidence="2 3">
    <name type="scientific">Sumerlaea chitinivorans</name>
    <dbReference type="NCBI Taxonomy" id="2250252"/>
    <lineage>
        <taxon>Bacteria</taxon>
        <taxon>Candidatus Sumerlaeota</taxon>
        <taxon>Candidatus Sumerlaeia</taxon>
        <taxon>Candidatus Sumerlaeales</taxon>
        <taxon>Candidatus Sumerlaeaceae</taxon>
        <taxon>Candidatus Sumerlaea</taxon>
    </lineage>
</organism>
<dbReference type="KEGG" id="schv:BRCON_1681"/>
<evidence type="ECO:0000313" key="2">
    <source>
        <dbReference type="EMBL" id="AXA36458.1"/>
    </source>
</evidence>
<keyword evidence="1" id="KW-0812">Transmembrane</keyword>
<dbReference type="AlphaFoldDB" id="A0A2Z4Y6J4"/>
<name>A0A2Z4Y6J4_SUMC1</name>
<accession>A0A2Z4Y6J4</accession>
<feature type="transmembrane region" description="Helical" evidence="1">
    <location>
        <begin position="46"/>
        <end position="62"/>
    </location>
</feature>
<gene>
    <name evidence="2" type="ORF">BRCON_1681</name>
</gene>
<reference evidence="2 3" key="1">
    <citation type="submission" date="2018-05" db="EMBL/GenBank/DDBJ databases">
        <title>A metagenomic window into the 2 km-deep terrestrial subsurface aquifer revealed taxonomically and functionally diverse microbial community comprising novel uncultured bacterial lineages.</title>
        <authorList>
            <person name="Kadnikov V.V."/>
            <person name="Mardanov A.V."/>
            <person name="Beletsky A.V."/>
            <person name="Banks D."/>
            <person name="Pimenov N.V."/>
            <person name="Frank Y.A."/>
            <person name="Karnachuk O.V."/>
            <person name="Ravin N.V."/>
        </authorList>
    </citation>
    <scope>NUCLEOTIDE SEQUENCE [LARGE SCALE GENOMIC DNA]</scope>
    <source>
        <strain evidence="2">BY</strain>
    </source>
</reference>
<dbReference type="EMBL" id="CP030759">
    <property type="protein sequence ID" value="AXA36458.1"/>
    <property type="molecule type" value="Genomic_DNA"/>
</dbReference>
<dbReference type="Proteomes" id="UP000262583">
    <property type="component" value="Chromosome"/>
</dbReference>
<proteinExistence type="predicted"/>
<evidence type="ECO:0000313" key="3">
    <source>
        <dbReference type="Proteomes" id="UP000262583"/>
    </source>
</evidence>
<keyword evidence="1" id="KW-1133">Transmembrane helix</keyword>
<keyword evidence="1" id="KW-0472">Membrane</keyword>